<evidence type="ECO:0000313" key="1">
    <source>
        <dbReference type="EMBL" id="CAD8856619.1"/>
    </source>
</evidence>
<accession>A0A7S1AJW3</accession>
<sequence>MGSLEQMLSKSISDQLVDVSLSKSTLAGKRLRDPEDWDAALPPNYKYGLRGEVPEILAVRAVQASRSPILWITLNENAPLVWKEALPAVAPVISYSTEISNLAGAATSILKDILGEEELAVNHDPDWDAYPEVGQAILRAGGAEECQCVCICNARALWAVGCAGKWKHRENSAKLALCVALAWNTKNFNDLANQWPEFGAWCRDCGYVGAKHTSVSPTSVSPAPVRLGTAVRPAPVRVGTAARCPVPLWWLDLPDDGPMHTVLRPLPARRVLAIAHCKNSALQGAAHNLLCDLVGDISSEIQIHDDPGWCIFPEVVAAVKQAGAPEECFCVGVCSKYSTWVVALGGRWKQRESAAKLALCLAIAPLTPMFNDLIKQWSEFDELCAHAYAVDMGTPPAGVTQGAEVGPGDDCTPAELRSLTRCGASAKALPRPTVVERGAQPLQPTISPHWTDPPETHYGASRSVQFGECQNLERKMSGLARESDASVHAGGFSCDASFSWRCR</sequence>
<name>A0A7S1AJW3_NOCSC</name>
<reference evidence="1" key="1">
    <citation type="submission" date="2021-01" db="EMBL/GenBank/DDBJ databases">
        <authorList>
            <person name="Corre E."/>
            <person name="Pelletier E."/>
            <person name="Niang G."/>
            <person name="Scheremetjew M."/>
            <person name="Finn R."/>
            <person name="Kale V."/>
            <person name="Holt S."/>
            <person name="Cochrane G."/>
            <person name="Meng A."/>
            <person name="Brown T."/>
            <person name="Cohen L."/>
        </authorList>
    </citation>
    <scope>NUCLEOTIDE SEQUENCE</scope>
</reference>
<dbReference type="EMBL" id="HBFQ01043716">
    <property type="protein sequence ID" value="CAD8856619.1"/>
    <property type="molecule type" value="Transcribed_RNA"/>
</dbReference>
<protein>
    <submittedName>
        <fullName evidence="1">Uncharacterized protein</fullName>
    </submittedName>
</protein>
<proteinExistence type="predicted"/>
<gene>
    <name evidence="1" type="ORF">NSCI0253_LOCUS30971</name>
</gene>
<dbReference type="AlphaFoldDB" id="A0A7S1AJW3"/>
<organism evidence="1">
    <name type="scientific">Noctiluca scintillans</name>
    <name type="common">Sea sparkle</name>
    <name type="synonym">Red tide dinoflagellate</name>
    <dbReference type="NCBI Taxonomy" id="2966"/>
    <lineage>
        <taxon>Eukaryota</taxon>
        <taxon>Sar</taxon>
        <taxon>Alveolata</taxon>
        <taxon>Dinophyceae</taxon>
        <taxon>Noctilucales</taxon>
        <taxon>Noctilucaceae</taxon>
        <taxon>Noctiluca</taxon>
    </lineage>
</organism>